<dbReference type="InterPro" id="IPR006108">
    <property type="entry name" value="3HC_DH_C"/>
</dbReference>
<feature type="binding site" evidence="11">
    <location>
        <position position="108"/>
    </location>
    <ligand>
        <name>NAD(+)</name>
        <dbReference type="ChEBI" id="CHEBI:57540"/>
    </ligand>
</feature>
<dbReference type="OrthoDB" id="5958943at2759"/>
<comment type="similarity">
    <text evidence="3">Belongs to the 3-hydroxyacyl-CoA dehydrogenase family.</text>
</comment>
<comment type="pathway">
    <text evidence="2">Lipid metabolism; fatty acid beta-oxidation.</text>
</comment>
<feature type="binding site" evidence="11">
    <location>
        <position position="295"/>
    </location>
    <ligand>
        <name>NAD(+)</name>
        <dbReference type="ChEBI" id="CHEBI:57540"/>
    </ligand>
</feature>
<feature type="site" description="Important for catalytic activity" evidence="10">
    <location>
        <position position="156"/>
    </location>
</feature>
<evidence type="ECO:0000256" key="8">
    <source>
        <dbReference type="ARBA" id="ARBA00023128"/>
    </source>
</evidence>
<evidence type="ECO:0000256" key="9">
    <source>
        <dbReference type="ARBA" id="ARBA00049556"/>
    </source>
</evidence>
<evidence type="ECO:0000256" key="6">
    <source>
        <dbReference type="ARBA" id="ARBA00023027"/>
    </source>
</evidence>
<evidence type="ECO:0000313" key="15">
    <source>
        <dbReference type="Proteomes" id="UP000274504"/>
    </source>
</evidence>
<evidence type="ECO:0000256" key="10">
    <source>
        <dbReference type="PIRSR" id="PIRSR000105-1"/>
    </source>
</evidence>
<dbReference type="WBParaSite" id="HDID_0000802501-mRNA-1">
    <property type="protein sequence ID" value="HDID_0000802501-mRNA-1"/>
    <property type="gene ID" value="HDID_0000802501"/>
</dbReference>
<comment type="catalytic activity">
    <reaction evidence="9">
        <text>a (3S)-3-hydroxyacyl-CoA + NAD(+) = a 3-oxoacyl-CoA + NADH + H(+)</text>
        <dbReference type="Rhea" id="RHEA:22432"/>
        <dbReference type="ChEBI" id="CHEBI:15378"/>
        <dbReference type="ChEBI" id="CHEBI:57318"/>
        <dbReference type="ChEBI" id="CHEBI:57540"/>
        <dbReference type="ChEBI" id="CHEBI:57945"/>
        <dbReference type="ChEBI" id="CHEBI:90726"/>
        <dbReference type="EC" id="1.1.1.35"/>
    </reaction>
</comment>
<feature type="binding site" evidence="11">
    <location>
        <position position="50"/>
    </location>
    <ligand>
        <name>NAD(+)</name>
        <dbReference type="ChEBI" id="CHEBI:57540"/>
    </ligand>
</feature>
<dbReference type="GO" id="GO:0070403">
    <property type="term" value="F:NAD+ binding"/>
    <property type="evidence" value="ECO:0007669"/>
    <property type="project" value="InterPro"/>
</dbReference>
<protein>
    <submittedName>
        <fullName evidence="16">3HCDH_N domain-containing protein</fullName>
    </submittedName>
</protein>
<proteinExistence type="inferred from homology"/>
<name>A0A0R3SS08_HYMDI</name>
<dbReference type="Proteomes" id="UP000274504">
    <property type="component" value="Unassembled WGS sequence"/>
</dbReference>
<keyword evidence="4" id="KW-0276">Fatty acid metabolism</keyword>
<dbReference type="GO" id="GO:0006635">
    <property type="term" value="P:fatty acid beta-oxidation"/>
    <property type="evidence" value="ECO:0007669"/>
    <property type="project" value="TreeGrafter"/>
</dbReference>
<dbReference type="PANTHER" id="PTHR43561:SF3">
    <property type="entry name" value="HYDROXYACYL-COENZYME A DEHYDROGENASE, MITOCHONDRIAL"/>
    <property type="match status" value="1"/>
</dbReference>
<dbReference type="Gene3D" id="1.10.1040.10">
    <property type="entry name" value="N-(1-d-carboxylethyl)-l-norvaline Dehydrogenase, domain 2"/>
    <property type="match status" value="1"/>
</dbReference>
<keyword evidence="6 11" id="KW-0520">NAD</keyword>
<dbReference type="InterPro" id="IPR013328">
    <property type="entry name" value="6PGD_dom2"/>
</dbReference>
<evidence type="ECO:0000256" key="11">
    <source>
        <dbReference type="PIRSR" id="PIRSR000105-2"/>
    </source>
</evidence>
<reference evidence="14 15" key="2">
    <citation type="submission" date="2018-11" db="EMBL/GenBank/DDBJ databases">
        <authorList>
            <consortium name="Pathogen Informatics"/>
        </authorList>
    </citation>
    <scope>NUCLEOTIDE SEQUENCE [LARGE SCALE GENOMIC DNA]</scope>
</reference>
<dbReference type="InterPro" id="IPR022694">
    <property type="entry name" value="3-OHacyl-CoA_DH"/>
</dbReference>
<sequence>MLILNKVVASSVVRNFVRSISNVAIIGSGQMGSGMAAVSAVSGYKVKLFDCDSDQLGKSVDKINRILRRLRRHKQDNFIDSIISKIELVRDIKETVSDSDLVIESITEDLKAKHKLFHSLEGLTPPSCLFTTNTSSFSVNEIVETFSQKASFCGLHFFNPVDVMKLVEITKCQFTSDETLKVSNLFLTAFAESLGKTVVQCKDTPGFIVNRLLIPYLLEAVEMWERGEASIETIDVAMRAGAGHPMGPFELADHIGLDTIVAAVEYWIARYPDERVFRLSQTLRQLLVYGRLGKKVGHGFFIYDQNGRIVKK</sequence>
<evidence type="ECO:0000256" key="2">
    <source>
        <dbReference type="ARBA" id="ARBA00005005"/>
    </source>
</evidence>
<organism evidence="16">
    <name type="scientific">Hymenolepis diminuta</name>
    <name type="common">Rat tapeworm</name>
    <dbReference type="NCBI Taxonomy" id="6216"/>
    <lineage>
        <taxon>Eukaryota</taxon>
        <taxon>Metazoa</taxon>
        <taxon>Spiralia</taxon>
        <taxon>Lophotrochozoa</taxon>
        <taxon>Platyhelminthes</taxon>
        <taxon>Cestoda</taxon>
        <taxon>Eucestoda</taxon>
        <taxon>Cyclophyllidea</taxon>
        <taxon>Hymenolepididae</taxon>
        <taxon>Hymenolepis</taxon>
    </lineage>
</organism>
<keyword evidence="7" id="KW-0443">Lipid metabolism</keyword>
<evidence type="ECO:0000256" key="1">
    <source>
        <dbReference type="ARBA" id="ARBA00004305"/>
    </source>
</evidence>
<keyword evidence="5" id="KW-0560">Oxidoreductase</keyword>
<dbReference type="EMBL" id="UYSG01011015">
    <property type="protein sequence ID" value="VDL60341.1"/>
    <property type="molecule type" value="Genomic_DNA"/>
</dbReference>
<comment type="subcellular location">
    <subcellularLocation>
        <location evidence="1">Mitochondrion matrix</location>
    </subcellularLocation>
</comment>
<feature type="binding site" evidence="11">
    <location>
        <begin position="27"/>
        <end position="32"/>
    </location>
    <ligand>
        <name>NAD(+)</name>
        <dbReference type="ChEBI" id="CHEBI:57540"/>
    </ligand>
</feature>
<dbReference type="InterPro" id="IPR052242">
    <property type="entry name" value="Mito_3-hydroxyacyl-CoA_DH"/>
</dbReference>
<reference evidence="16" key="1">
    <citation type="submission" date="2017-02" db="UniProtKB">
        <authorList>
            <consortium name="WormBaseParasite"/>
        </authorList>
    </citation>
    <scope>IDENTIFICATION</scope>
</reference>
<evidence type="ECO:0000259" key="13">
    <source>
        <dbReference type="Pfam" id="PF02737"/>
    </source>
</evidence>
<dbReference type="SUPFAM" id="SSF51735">
    <property type="entry name" value="NAD(P)-binding Rossmann-fold domains"/>
    <property type="match status" value="1"/>
</dbReference>
<evidence type="ECO:0000313" key="16">
    <source>
        <dbReference type="WBParaSite" id="HDID_0000802501-mRNA-1"/>
    </source>
</evidence>
<feature type="binding site" evidence="11">
    <location>
        <position position="159"/>
    </location>
    <ligand>
        <name>NAD(+)</name>
        <dbReference type="ChEBI" id="CHEBI:57540"/>
    </ligand>
</feature>
<feature type="binding site" evidence="11">
    <location>
        <position position="135"/>
    </location>
    <ligand>
        <name>NAD(+)</name>
        <dbReference type="ChEBI" id="CHEBI:57540"/>
    </ligand>
</feature>
<feature type="domain" description="3-hydroxyacyl-CoA dehydrogenase NAD binding" evidence="13">
    <location>
        <begin position="22"/>
        <end position="204"/>
    </location>
</feature>
<dbReference type="STRING" id="6216.A0A0R3SS08"/>
<evidence type="ECO:0000256" key="3">
    <source>
        <dbReference type="ARBA" id="ARBA00009463"/>
    </source>
</evidence>
<dbReference type="PIRSF" id="PIRSF000105">
    <property type="entry name" value="HCDH"/>
    <property type="match status" value="1"/>
</dbReference>
<dbReference type="InterPro" id="IPR008927">
    <property type="entry name" value="6-PGluconate_DH-like_C_sf"/>
</dbReference>
<keyword evidence="8" id="KW-0496">Mitochondrion</keyword>
<dbReference type="SUPFAM" id="SSF48179">
    <property type="entry name" value="6-phosphogluconate dehydrogenase C-terminal domain-like"/>
    <property type="match status" value="1"/>
</dbReference>
<dbReference type="Gene3D" id="3.40.50.720">
    <property type="entry name" value="NAD(P)-binding Rossmann-like Domain"/>
    <property type="match status" value="1"/>
</dbReference>
<dbReference type="Pfam" id="PF00725">
    <property type="entry name" value="3HCDH"/>
    <property type="match status" value="1"/>
</dbReference>
<evidence type="ECO:0000256" key="5">
    <source>
        <dbReference type="ARBA" id="ARBA00023002"/>
    </source>
</evidence>
<dbReference type="AlphaFoldDB" id="A0A0R3SS08"/>
<evidence type="ECO:0000259" key="12">
    <source>
        <dbReference type="Pfam" id="PF00725"/>
    </source>
</evidence>
<dbReference type="PANTHER" id="PTHR43561">
    <property type="match status" value="1"/>
</dbReference>
<gene>
    <name evidence="14" type="ORF">HDID_LOCUS8023</name>
</gene>
<feature type="domain" description="3-hydroxyacyl-CoA dehydrogenase C-terminal" evidence="12">
    <location>
        <begin position="206"/>
        <end position="303"/>
    </location>
</feature>
<evidence type="ECO:0000256" key="4">
    <source>
        <dbReference type="ARBA" id="ARBA00022832"/>
    </source>
</evidence>
<feature type="binding site" evidence="11">
    <location>
        <position position="113"/>
    </location>
    <ligand>
        <name>NAD(+)</name>
        <dbReference type="ChEBI" id="CHEBI:57540"/>
    </ligand>
</feature>
<dbReference type="InterPro" id="IPR006176">
    <property type="entry name" value="3-OHacyl-CoA_DH_NAD-bd"/>
</dbReference>
<dbReference type="GO" id="GO:0003857">
    <property type="term" value="F:(3S)-3-hydroxyacyl-CoA dehydrogenase (NAD+) activity"/>
    <property type="evidence" value="ECO:0007669"/>
    <property type="project" value="UniProtKB-EC"/>
</dbReference>
<dbReference type="GO" id="GO:0005759">
    <property type="term" value="C:mitochondrial matrix"/>
    <property type="evidence" value="ECO:0007669"/>
    <property type="project" value="UniProtKB-SubCell"/>
</dbReference>
<dbReference type="Pfam" id="PF02737">
    <property type="entry name" value="3HCDH_N"/>
    <property type="match status" value="1"/>
</dbReference>
<dbReference type="InterPro" id="IPR036291">
    <property type="entry name" value="NAD(P)-bd_dom_sf"/>
</dbReference>
<evidence type="ECO:0000313" key="14">
    <source>
        <dbReference type="EMBL" id="VDL60341.1"/>
    </source>
</evidence>
<accession>A0A0R3SS08</accession>
<evidence type="ECO:0000256" key="7">
    <source>
        <dbReference type="ARBA" id="ARBA00023098"/>
    </source>
</evidence>